<dbReference type="CDD" id="cd00207">
    <property type="entry name" value="fer2"/>
    <property type="match status" value="1"/>
</dbReference>
<dbReference type="SUPFAM" id="SSF63380">
    <property type="entry name" value="Riboflavin synthase domain-like"/>
    <property type="match status" value="1"/>
</dbReference>
<keyword evidence="4" id="KW-0408">Iron</keyword>
<evidence type="ECO:0000256" key="3">
    <source>
        <dbReference type="ARBA" id="ARBA00022827"/>
    </source>
</evidence>
<dbReference type="InterPro" id="IPR001709">
    <property type="entry name" value="Flavoprot_Pyr_Nucl_cyt_Rdtase"/>
</dbReference>
<dbReference type="Proteomes" id="UP000245921">
    <property type="component" value="Unassembled WGS sequence"/>
</dbReference>
<dbReference type="GO" id="GO:0016491">
    <property type="term" value="F:oxidoreductase activity"/>
    <property type="evidence" value="ECO:0007669"/>
    <property type="project" value="InterPro"/>
</dbReference>
<dbReference type="Gene3D" id="3.10.20.30">
    <property type="match status" value="1"/>
</dbReference>
<dbReference type="PROSITE" id="PS51384">
    <property type="entry name" value="FAD_FR"/>
    <property type="match status" value="1"/>
</dbReference>
<dbReference type="SUPFAM" id="SSF52343">
    <property type="entry name" value="Ferredoxin reductase-like, C-terminal NADP-linked domain"/>
    <property type="match status" value="1"/>
</dbReference>
<dbReference type="InterPro" id="IPR036010">
    <property type="entry name" value="2Fe-2S_ferredoxin-like_sf"/>
</dbReference>
<keyword evidence="2" id="KW-0285">Flavoprotein</keyword>
<dbReference type="InterPro" id="IPR017927">
    <property type="entry name" value="FAD-bd_FR_type"/>
</dbReference>
<protein>
    <submittedName>
        <fullName evidence="7">Na+-transporting NADH:ubiquinone oxidoreductase subunit F</fullName>
    </submittedName>
</protein>
<dbReference type="InterPro" id="IPR001041">
    <property type="entry name" value="2Fe-2S_ferredoxin-type"/>
</dbReference>
<gene>
    <name evidence="7" type="ORF">C7380_101138</name>
</gene>
<proteinExistence type="predicted"/>
<keyword evidence="8" id="KW-1185">Reference proteome</keyword>
<reference evidence="7 8" key="1">
    <citation type="submission" date="2018-05" db="EMBL/GenBank/DDBJ databases">
        <title>Genomic Encyclopedia of Type Strains, Phase IV (KMG-IV): sequencing the most valuable type-strain genomes for metagenomic binning, comparative biology and taxonomic classification.</title>
        <authorList>
            <person name="Goeker M."/>
        </authorList>
    </citation>
    <scope>NUCLEOTIDE SEQUENCE [LARGE SCALE GENOMIC DNA]</scope>
    <source>
        <strain evidence="7 8">DSM 24906</strain>
    </source>
</reference>
<accession>A0AA45C914</accession>
<feature type="domain" description="2Fe-2S ferredoxin-type" evidence="5">
    <location>
        <begin position="33"/>
        <end position="126"/>
    </location>
</feature>
<dbReference type="PRINTS" id="PR00410">
    <property type="entry name" value="PHEHYDRXLASE"/>
</dbReference>
<dbReference type="AlphaFoldDB" id="A0AA45C914"/>
<dbReference type="Gene3D" id="2.40.30.10">
    <property type="entry name" value="Translation factors"/>
    <property type="match status" value="1"/>
</dbReference>
<keyword evidence="3" id="KW-0274">FAD</keyword>
<dbReference type="Gene3D" id="3.40.50.80">
    <property type="entry name" value="Nucleotide-binding domain of ferredoxin-NADP reductase (FNR) module"/>
    <property type="match status" value="1"/>
</dbReference>
<dbReference type="Pfam" id="PF00175">
    <property type="entry name" value="NAD_binding_1"/>
    <property type="match status" value="1"/>
</dbReference>
<dbReference type="InterPro" id="IPR012675">
    <property type="entry name" value="Beta-grasp_dom_sf"/>
</dbReference>
<evidence type="ECO:0000313" key="8">
    <source>
        <dbReference type="Proteomes" id="UP000245921"/>
    </source>
</evidence>
<dbReference type="SUPFAM" id="SSF54292">
    <property type="entry name" value="2Fe-2S ferredoxin-like"/>
    <property type="match status" value="1"/>
</dbReference>
<comment type="caution">
    <text evidence="7">The sequence shown here is derived from an EMBL/GenBank/DDBJ whole genome shotgun (WGS) entry which is preliminary data.</text>
</comment>
<organism evidence="7 8">
    <name type="scientific">Oceanotoga teriensis</name>
    <dbReference type="NCBI Taxonomy" id="515440"/>
    <lineage>
        <taxon>Bacteria</taxon>
        <taxon>Thermotogati</taxon>
        <taxon>Thermotogota</taxon>
        <taxon>Thermotogae</taxon>
        <taxon>Petrotogales</taxon>
        <taxon>Petrotogaceae</taxon>
        <taxon>Oceanotoga</taxon>
    </lineage>
</organism>
<dbReference type="GO" id="GO:0051536">
    <property type="term" value="F:iron-sulfur cluster binding"/>
    <property type="evidence" value="ECO:0007669"/>
    <property type="project" value="InterPro"/>
</dbReference>
<dbReference type="PRINTS" id="PR00371">
    <property type="entry name" value="FPNCR"/>
</dbReference>
<dbReference type="PROSITE" id="PS51085">
    <property type="entry name" value="2FE2S_FER_2"/>
    <property type="match status" value="1"/>
</dbReference>
<name>A0AA45C914_9BACT</name>
<evidence type="ECO:0000313" key="7">
    <source>
        <dbReference type="EMBL" id="PWJ96565.1"/>
    </source>
</evidence>
<dbReference type="EMBL" id="QGGI01000001">
    <property type="protein sequence ID" value="PWJ96565.1"/>
    <property type="molecule type" value="Genomic_DNA"/>
</dbReference>
<feature type="domain" description="FAD-binding FR-type" evidence="6">
    <location>
        <begin position="129"/>
        <end position="235"/>
    </location>
</feature>
<keyword evidence="1" id="KW-0813">Transport</keyword>
<dbReference type="InterPro" id="IPR008333">
    <property type="entry name" value="Cbr1-like_FAD-bd_dom"/>
</dbReference>
<dbReference type="InterPro" id="IPR039261">
    <property type="entry name" value="FNR_nucleotide-bd"/>
</dbReference>
<evidence type="ECO:0000256" key="4">
    <source>
        <dbReference type="ARBA" id="ARBA00023004"/>
    </source>
</evidence>
<dbReference type="PANTHER" id="PTHR43644:SF1">
    <property type="entry name" value="NAD(P)H-FLAVIN REDUCTASE"/>
    <property type="match status" value="1"/>
</dbReference>
<evidence type="ECO:0000259" key="5">
    <source>
        <dbReference type="PROSITE" id="PS51085"/>
    </source>
</evidence>
<evidence type="ECO:0000259" key="6">
    <source>
        <dbReference type="PROSITE" id="PS51384"/>
    </source>
</evidence>
<evidence type="ECO:0000256" key="1">
    <source>
        <dbReference type="ARBA" id="ARBA00022448"/>
    </source>
</evidence>
<dbReference type="InterPro" id="IPR017938">
    <property type="entry name" value="Riboflavin_synthase-like_b-brl"/>
</dbReference>
<evidence type="ECO:0000256" key="2">
    <source>
        <dbReference type="ARBA" id="ARBA00022630"/>
    </source>
</evidence>
<dbReference type="Pfam" id="PF00111">
    <property type="entry name" value="Fer2"/>
    <property type="match status" value="1"/>
</dbReference>
<dbReference type="PANTHER" id="PTHR43644">
    <property type="entry name" value="NA(+)-TRANSLOCATING NADH-QUINONE REDUCTASE SUBUNIT"/>
    <property type="match status" value="1"/>
</dbReference>
<sequence>MTGILSASIIVAILTSVLALIITIVDSIVNNYGEVNININNGTKELKVDGGSPLLFTLAEQGIFIPSACGGKGSCGACKVKILSDVGPILPTEAPLLTDEEKKSKIRLSCQVKVKSNISIEIPEELFYVKQYKAKVEKINNVTHDIKEVYIKLKNPDNIEFKAGQYAQIVVPPYGKIKESTQRAYSISSAPKDNSHVEFLIRLVPGGIATTYVHDFLKENQDVEVVGPFGDFFMRETKADMVCVAGGSGMAPIKSIIYDMYEKEILDREIWYFFGARSLKDLYYIEEFKELSKKMPNLHFIPALSDPMDEDNWEGETGLITDVLDKYLKTKLNPEHEREGYLCGSPGMIDACVKVMTSNDISEEKIYYDKFA</sequence>
<dbReference type="RefSeq" id="WP_109603556.1">
    <property type="nucleotide sequence ID" value="NZ_JAMHJO010000010.1"/>
</dbReference>
<dbReference type="Pfam" id="PF00970">
    <property type="entry name" value="FAD_binding_6"/>
    <property type="match status" value="1"/>
</dbReference>
<dbReference type="InterPro" id="IPR001433">
    <property type="entry name" value="OxRdtase_FAD/NAD-bd"/>
</dbReference>